<dbReference type="Gene3D" id="3.60.21.10">
    <property type="match status" value="1"/>
</dbReference>
<dbReference type="OrthoDB" id="10258130at2759"/>
<sequence length="220" mass="24358">MYVVDILVHLQLVLVLGDSHIPHRASEIPEKFQKMLVSSRQRDPVFVTLSVAETCVFVLHVGQVPNKMQHILCTGNLVTKEQYDELRNLAPNVHVVAGDCDQEGAFPETDVITIGQFRIGLCHGHQLVPWGDQHSLAALQRKMNVDILVSGHTHISHIRTEHGKWFVNPGSITGAFSSSTSDVVPSFMLMALQGPKVVAFVYELKGDNVVVSKSEFTKET</sequence>
<dbReference type="Pfam" id="PF12850">
    <property type="entry name" value="Metallophos_2"/>
    <property type="match status" value="1"/>
</dbReference>
<evidence type="ECO:0000256" key="6">
    <source>
        <dbReference type="SAM" id="SignalP"/>
    </source>
</evidence>
<comment type="caution">
    <text evidence="9">The sequence shown here is derived from an EMBL/GenBank/DDBJ whole genome shotgun (WGS) entry which is preliminary data.</text>
</comment>
<evidence type="ECO:0000313" key="8">
    <source>
        <dbReference type="EMBL" id="RLN47076.1"/>
    </source>
</evidence>
<feature type="signal peptide" evidence="6">
    <location>
        <begin position="1"/>
        <end position="17"/>
    </location>
</feature>
<dbReference type="GO" id="GO:0042147">
    <property type="term" value="P:retrograde transport, endosome to Golgi"/>
    <property type="evidence" value="ECO:0007669"/>
    <property type="project" value="InterPro"/>
</dbReference>
<dbReference type="InterPro" id="IPR029052">
    <property type="entry name" value="Metallo-depent_PP-like"/>
</dbReference>
<dbReference type="CDD" id="cd07394">
    <property type="entry name" value="MPP_Vps29"/>
    <property type="match status" value="1"/>
</dbReference>
<dbReference type="Proteomes" id="UP000277300">
    <property type="component" value="Unassembled WGS sequence"/>
</dbReference>
<feature type="domain" description="Calcineurin-like phosphoesterase" evidence="7">
    <location>
        <begin position="67"/>
        <end position="180"/>
    </location>
</feature>
<keyword evidence="3" id="KW-0813">Transport</keyword>
<evidence type="ECO:0000256" key="3">
    <source>
        <dbReference type="ARBA" id="ARBA00022448"/>
    </source>
</evidence>
<dbReference type="EMBL" id="MBAD02002502">
    <property type="protein sequence ID" value="RLN47076.1"/>
    <property type="molecule type" value="Genomic_DNA"/>
</dbReference>
<evidence type="ECO:0000256" key="4">
    <source>
        <dbReference type="ARBA" id="ARBA00022927"/>
    </source>
</evidence>
<dbReference type="FunFam" id="3.60.21.10:FF:000015">
    <property type="entry name" value="Vacuolar protein sorting-associated protein 29"/>
    <property type="match status" value="1"/>
</dbReference>
<evidence type="ECO:0000256" key="2">
    <source>
        <dbReference type="ARBA" id="ARBA00017767"/>
    </source>
</evidence>
<keyword evidence="6" id="KW-0732">Signal</keyword>
<dbReference type="GO" id="GO:0031410">
    <property type="term" value="C:cytoplasmic vesicle"/>
    <property type="evidence" value="ECO:0007669"/>
    <property type="project" value="UniProtKB-ARBA"/>
</dbReference>
<evidence type="ECO:0000313" key="11">
    <source>
        <dbReference type="Proteomes" id="UP000284657"/>
    </source>
</evidence>
<keyword evidence="4" id="KW-0653">Protein transport</keyword>
<accession>A0A3F2RPA8</accession>
<dbReference type="InterPro" id="IPR000979">
    <property type="entry name" value="Phosphodiesterase_MJ0936/Vps29"/>
</dbReference>
<dbReference type="SUPFAM" id="SSF56300">
    <property type="entry name" value="Metallo-dependent phosphatases"/>
    <property type="match status" value="1"/>
</dbReference>
<name>A0A3F2RPA8_9STRA</name>
<dbReference type="NCBIfam" id="TIGR00040">
    <property type="entry name" value="yfcE"/>
    <property type="match status" value="1"/>
</dbReference>
<evidence type="ECO:0000313" key="10">
    <source>
        <dbReference type="Proteomes" id="UP000277300"/>
    </source>
</evidence>
<evidence type="ECO:0000313" key="9">
    <source>
        <dbReference type="EMBL" id="RLN61593.1"/>
    </source>
</evidence>
<dbReference type="GO" id="GO:0015031">
    <property type="term" value="P:protein transport"/>
    <property type="evidence" value="ECO:0007669"/>
    <property type="project" value="UniProtKB-KW"/>
</dbReference>
<protein>
    <recommendedName>
        <fullName evidence="2 5">Vacuolar protein sorting-associated protein 29</fullName>
    </recommendedName>
</protein>
<proteinExistence type="inferred from homology"/>
<feature type="chain" id="PRO_5033796045" description="Vacuolar protein sorting-associated protein 29" evidence="6">
    <location>
        <begin position="18"/>
        <end position="220"/>
    </location>
</feature>
<dbReference type="EMBL" id="MBDO02000150">
    <property type="protein sequence ID" value="RLN61593.1"/>
    <property type="molecule type" value="Genomic_DNA"/>
</dbReference>
<organism evidence="9 10">
    <name type="scientific">Phytophthora kernoviae</name>
    <dbReference type="NCBI Taxonomy" id="325452"/>
    <lineage>
        <taxon>Eukaryota</taxon>
        <taxon>Sar</taxon>
        <taxon>Stramenopiles</taxon>
        <taxon>Oomycota</taxon>
        <taxon>Peronosporomycetes</taxon>
        <taxon>Peronosporales</taxon>
        <taxon>Peronosporaceae</taxon>
        <taxon>Phytophthora</taxon>
    </lineage>
</organism>
<gene>
    <name evidence="8" type="ORF">BBJ29_002510</name>
    <name evidence="9" type="ORF">BBP00_00005300</name>
</gene>
<reference evidence="10 11" key="1">
    <citation type="submission" date="2018-07" db="EMBL/GenBank/DDBJ databases">
        <title>Genome sequencing of oomycete isolates from Chile give support for New Zealand origin for Phytophthora kernoviae and make available the first Nothophytophthora sp. genome.</title>
        <authorList>
            <person name="Studholme D.J."/>
            <person name="Sanfuentes E."/>
            <person name="Panda P."/>
            <person name="Hill R."/>
            <person name="Sambles C."/>
            <person name="Grant M."/>
            <person name="Williams N.M."/>
            <person name="Mcdougal R.L."/>
        </authorList>
    </citation>
    <scope>NUCLEOTIDE SEQUENCE [LARGE SCALE GENOMIC DNA]</scope>
    <source>
        <strain evidence="9">Chile6</strain>
        <strain evidence="8">Chile7</strain>
    </source>
</reference>
<comment type="similarity">
    <text evidence="1 5">Belongs to the VPS29 family.</text>
</comment>
<dbReference type="GO" id="GO:0030904">
    <property type="term" value="C:retromer complex"/>
    <property type="evidence" value="ECO:0007669"/>
    <property type="project" value="InterPro"/>
</dbReference>
<evidence type="ECO:0000256" key="5">
    <source>
        <dbReference type="RuleBase" id="RU362040"/>
    </source>
</evidence>
<dbReference type="Proteomes" id="UP000284657">
    <property type="component" value="Unassembled WGS sequence"/>
</dbReference>
<dbReference type="InterPro" id="IPR028661">
    <property type="entry name" value="Vps29"/>
</dbReference>
<dbReference type="AlphaFoldDB" id="A0A3F2RPA8"/>
<evidence type="ECO:0000256" key="1">
    <source>
        <dbReference type="ARBA" id="ARBA00005945"/>
    </source>
</evidence>
<dbReference type="GO" id="GO:0005829">
    <property type="term" value="C:cytosol"/>
    <property type="evidence" value="ECO:0007669"/>
    <property type="project" value="GOC"/>
</dbReference>
<evidence type="ECO:0000259" key="7">
    <source>
        <dbReference type="Pfam" id="PF12850"/>
    </source>
</evidence>
<dbReference type="PANTHER" id="PTHR11124">
    <property type="entry name" value="VACUOLAR SORTING PROTEIN VPS29"/>
    <property type="match status" value="1"/>
</dbReference>
<dbReference type="InterPro" id="IPR024654">
    <property type="entry name" value="Calcineurin-like_PHP_lpxH"/>
</dbReference>